<evidence type="ECO:0000256" key="1">
    <source>
        <dbReference type="SAM" id="Phobius"/>
    </source>
</evidence>
<sequence length="197" mass="22711">MLADFLRPVTYRLVCGRKQQFRSRSWWIVLAVDFAVGLALFLYVDCDKAYDVFWKNVDELVDKLDGVITWLTNNPAGLKLNEPVNTALASFFQYHIHLWKTFMLFSRYRIIWHVLCGSSCMGLSVCCALFADFFSLLTLHIVCFDVYESRWVTYGSCLPLSAICFPLLDSLPCLDFVCTSVFYRLPPSMCCLRMLAT</sequence>
<dbReference type="PANTHER" id="PTHR21329">
    <property type="entry name" value="PHOSPHATIDYLINOSITOL N-ACETYLGLUCOSAMINYLTRANSFERASE SUBUNIT Q-RELATED"/>
    <property type="match status" value="1"/>
</dbReference>
<dbReference type="EMBL" id="JARK01000071">
    <property type="protein sequence ID" value="EYC44127.1"/>
    <property type="molecule type" value="Genomic_DNA"/>
</dbReference>
<comment type="caution">
    <text evidence="2">The sequence shown here is derived from an EMBL/GenBank/DDBJ whole genome shotgun (WGS) entry which is preliminary data.</text>
</comment>
<protein>
    <submittedName>
        <fullName evidence="2">Uncharacterized protein</fullName>
    </submittedName>
</protein>
<feature type="transmembrane region" description="Helical" evidence="1">
    <location>
        <begin position="26"/>
        <end position="44"/>
    </location>
</feature>
<evidence type="ECO:0000313" key="2">
    <source>
        <dbReference type="EMBL" id="EYC44127.1"/>
    </source>
</evidence>
<keyword evidence="1" id="KW-0472">Membrane</keyword>
<dbReference type="Proteomes" id="UP000024635">
    <property type="component" value="Unassembled WGS sequence"/>
</dbReference>
<evidence type="ECO:0000313" key="3">
    <source>
        <dbReference type="Proteomes" id="UP000024635"/>
    </source>
</evidence>
<dbReference type="GO" id="GO:0016020">
    <property type="term" value="C:membrane"/>
    <property type="evidence" value="ECO:0007669"/>
    <property type="project" value="InterPro"/>
</dbReference>
<keyword evidence="3" id="KW-1185">Reference proteome</keyword>
<dbReference type="OrthoDB" id="70250at2759"/>
<dbReference type="Pfam" id="PF05024">
    <property type="entry name" value="Gpi1"/>
    <property type="match status" value="1"/>
</dbReference>
<feature type="transmembrane region" description="Helical" evidence="1">
    <location>
        <begin position="110"/>
        <end position="139"/>
    </location>
</feature>
<name>A0A016WY01_9BILA</name>
<accession>A0A016WY01</accession>
<dbReference type="AlphaFoldDB" id="A0A016WY01"/>
<dbReference type="GO" id="GO:0006506">
    <property type="term" value="P:GPI anchor biosynthetic process"/>
    <property type="evidence" value="ECO:0007669"/>
    <property type="project" value="InterPro"/>
</dbReference>
<keyword evidence="1" id="KW-1133">Transmembrane helix</keyword>
<dbReference type="STRING" id="53326.A0A016WY01"/>
<reference evidence="3" key="1">
    <citation type="journal article" date="2015" name="Nat. Genet.">
        <title>The genome and transcriptome of the zoonotic hookworm Ancylostoma ceylanicum identify infection-specific gene families.</title>
        <authorList>
            <person name="Schwarz E.M."/>
            <person name="Hu Y."/>
            <person name="Antoshechkin I."/>
            <person name="Miller M.M."/>
            <person name="Sternberg P.W."/>
            <person name="Aroian R.V."/>
        </authorList>
    </citation>
    <scope>NUCLEOTIDE SEQUENCE</scope>
    <source>
        <strain evidence="3">HY135</strain>
    </source>
</reference>
<dbReference type="InterPro" id="IPR007720">
    <property type="entry name" value="PigQ/GPI1"/>
</dbReference>
<keyword evidence="1" id="KW-0812">Transmembrane</keyword>
<proteinExistence type="predicted"/>
<dbReference type="GO" id="GO:0005783">
    <property type="term" value="C:endoplasmic reticulum"/>
    <property type="evidence" value="ECO:0007669"/>
    <property type="project" value="TreeGrafter"/>
</dbReference>
<organism evidence="2 3">
    <name type="scientific">Ancylostoma ceylanicum</name>
    <dbReference type="NCBI Taxonomy" id="53326"/>
    <lineage>
        <taxon>Eukaryota</taxon>
        <taxon>Metazoa</taxon>
        <taxon>Ecdysozoa</taxon>
        <taxon>Nematoda</taxon>
        <taxon>Chromadorea</taxon>
        <taxon>Rhabditida</taxon>
        <taxon>Rhabditina</taxon>
        <taxon>Rhabditomorpha</taxon>
        <taxon>Strongyloidea</taxon>
        <taxon>Ancylostomatidae</taxon>
        <taxon>Ancylostomatinae</taxon>
        <taxon>Ancylostoma</taxon>
    </lineage>
</organism>
<gene>
    <name evidence="2" type="primary">Acey_s0471.g2045</name>
    <name evidence="2" type="synonym">Acey-F01G4.5</name>
    <name evidence="2" type="ORF">Y032_0471g2045</name>
</gene>
<dbReference type="PANTHER" id="PTHR21329:SF3">
    <property type="entry name" value="PHOSPHATIDYLINOSITOL N-ACETYLGLUCOSAMINYLTRANSFERASE SUBUNIT Q"/>
    <property type="match status" value="1"/>
</dbReference>